<name>A0A2L0WU17_9ABAC</name>
<evidence type="ECO:0000313" key="1">
    <source>
        <dbReference type="EMBL" id="AVA31140.1"/>
    </source>
</evidence>
<protein>
    <submittedName>
        <fullName evidence="1">p12</fullName>
    </submittedName>
</protein>
<keyword evidence="2" id="KW-1185">Reference proteome</keyword>
<dbReference type="InterPro" id="IPR009477">
    <property type="entry name" value="Baculo_Ac102"/>
</dbReference>
<sequence>MIASINDDDDVINVNRPRRSRRNVDDLNEAATNVLQNINISETAASLLINDKTTNKTNSLKILGSQSIAARNLLEPLQANASFVKLNRIETIDVLNFLGDVYDNTIKIVTAT</sequence>
<dbReference type="Proteomes" id="UP000297028">
    <property type="component" value="Segment"/>
</dbReference>
<organism evidence="1 2">
    <name type="scientific">Oxyplax ochracea nucleopolyhedrovirus</name>
    <dbReference type="NCBI Taxonomy" id="2083176"/>
    <lineage>
        <taxon>Viruses</taxon>
        <taxon>Viruses incertae sedis</taxon>
        <taxon>Naldaviricetes</taxon>
        <taxon>Lefavirales</taxon>
        <taxon>Baculoviridae</taxon>
        <taxon>Alphabaculovirus</taxon>
        <taxon>Alphabaculovirus oxochraceae</taxon>
    </lineage>
</organism>
<proteinExistence type="predicted"/>
<evidence type="ECO:0000313" key="2">
    <source>
        <dbReference type="Proteomes" id="UP000297028"/>
    </source>
</evidence>
<reference evidence="1 2" key="1">
    <citation type="journal article" date="2018" name="PLoS ONE">
        <title>Genome analysis of a novel Group I alphabaculovirus obtained from Oxyplax ochracea.</title>
        <authorList>
            <person name="Wang J."/>
            <person name="Hou D."/>
            <person name="Wang Q."/>
            <person name="Kuang W."/>
            <person name="Zhang L."/>
            <person name="Li J."/>
            <person name="Shen S."/>
            <person name="Deng F."/>
            <person name="Wang H."/>
            <person name="Hu Z."/>
            <person name="Wang M."/>
        </authorList>
    </citation>
    <scope>NUCLEOTIDE SEQUENCE [LARGE SCALE GENOMIC DNA]</scope>
    <source>
        <strain evidence="1">435</strain>
    </source>
</reference>
<dbReference type="Pfam" id="PF06497">
    <property type="entry name" value="Baculo_Ac102"/>
    <property type="match status" value="1"/>
</dbReference>
<accession>A0A2L0WU17</accession>
<gene>
    <name evidence="1" type="ORF">Oxoc_ORF41</name>
</gene>
<dbReference type="EMBL" id="MF143631">
    <property type="protein sequence ID" value="AVA31140.1"/>
    <property type="molecule type" value="Genomic_DNA"/>
</dbReference>